<dbReference type="Gene3D" id="1.10.760.10">
    <property type="entry name" value="Cytochrome c-like domain"/>
    <property type="match status" value="2"/>
</dbReference>
<protein>
    <submittedName>
        <fullName evidence="10">Di-heme cytochrome c peroxidase family protein</fullName>
    </submittedName>
</protein>
<dbReference type="SUPFAM" id="SSF46626">
    <property type="entry name" value="Cytochrome c"/>
    <property type="match status" value="2"/>
</dbReference>
<dbReference type="InterPro" id="IPR009056">
    <property type="entry name" value="Cyt_c-like_dom"/>
</dbReference>
<keyword evidence="6 7" id="KW-0408">Iron</keyword>
<dbReference type="GO" id="GO:0004130">
    <property type="term" value="F:cytochrome-c peroxidase activity"/>
    <property type="evidence" value="ECO:0007669"/>
    <property type="project" value="TreeGrafter"/>
</dbReference>
<evidence type="ECO:0000256" key="8">
    <source>
        <dbReference type="SAM" id="Phobius"/>
    </source>
</evidence>
<comment type="caution">
    <text evidence="10">The sequence shown here is derived from an EMBL/GenBank/DDBJ whole genome shotgun (WGS) entry which is preliminary data.</text>
</comment>
<evidence type="ECO:0000313" key="10">
    <source>
        <dbReference type="EMBL" id="EEE09505.1"/>
    </source>
</evidence>
<evidence type="ECO:0000256" key="2">
    <source>
        <dbReference type="ARBA" id="ARBA00022617"/>
    </source>
</evidence>
<evidence type="ECO:0000256" key="3">
    <source>
        <dbReference type="ARBA" id="ARBA00022723"/>
    </source>
</evidence>
<sequence>MRRPFSFYCAASCGLRFPSDSMTVRSAFPSPDTPGAAAPRAPFRFARRAALALGAAVIGYGAFAIAFPAHTPAAIGDVVADWTGANPHPIVLQRPPVQPLSAVAQLGRALFFDASLSASGKQSCASCHNPDHAYGPPNALDVQPGGLAMTQHGYRPPPSLMYLYRQPNFSIGPDAGENDDAPSVAQQAAAAAGVVKAQKVAGTSAAPQLVPQGGMFWDGRADTLQQQAFGPLLNPVEMANASVDEVAHKLSQSSHRTQFLQLFGPRVFDSPQLAVSEAMFAIARYQVEDPSFHPYNSKYDRWLEGRARLTQAELRGLRLFNDPHKANCAGCHLSKPGADGLPPMFTDYQYEALAVPRNRQLAQNRDPSFYDLGVCGPFREDLKDQTQYCGMFLTPTLRNAATRHVFFHNGVYHTLDQVMAFYNERSIAPQKFYARGADGKVDQYDDIPPKYRANVDVTDAPFDRKPGDTPAMTAQDIKDIEAFLATLTDEPRH</sequence>
<feature type="domain" description="Cytochrome c" evidence="9">
    <location>
        <begin position="311"/>
        <end position="488"/>
    </location>
</feature>
<keyword evidence="4" id="KW-0732">Signal</keyword>
<keyword evidence="5" id="KW-0560">Oxidoreductase</keyword>
<organism evidence="10 11">
    <name type="scientific">Burkholderia multivorans CGD2</name>
    <dbReference type="NCBI Taxonomy" id="513052"/>
    <lineage>
        <taxon>Bacteria</taxon>
        <taxon>Pseudomonadati</taxon>
        <taxon>Pseudomonadota</taxon>
        <taxon>Betaproteobacteria</taxon>
        <taxon>Burkholderiales</taxon>
        <taxon>Burkholderiaceae</taxon>
        <taxon>Burkholderia</taxon>
        <taxon>Burkholderia cepacia complex</taxon>
    </lineage>
</organism>
<keyword evidence="8" id="KW-1133">Transmembrane helix</keyword>
<dbReference type="GO" id="GO:0030313">
    <property type="term" value="C:cell envelope"/>
    <property type="evidence" value="ECO:0007669"/>
    <property type="project" value="UniProtKB-SubCell"/>
</dbReference>
<keyword evidence="8" id="KW-0472">Membrane</keyword>
<dbReference type="Pfam" id="PF03150">
    <property type="entry name" value="CCP_MauG"/>
    <property type="match status" value="1"/>
</dbReference>
<feature type="transmembrane region" description="Helical" evidence="8">
    <location>
        <begin position="49"/>
        <end position="69"/>
    </location>
</feature>
<evidence type="ECO:0000256" key="6">
    <source>
        <dbReference type="ARBA" id="ARBA00023004"/>
    </source>
</evidence>
<keyword evidence="3 7" id="KW-0479">Metal-binding</keyword>
<dbReference type="InterPro" id="IPR051395">
    <property type="entry name" value="Cytochrome_c_Peroxidase/MauG"/>
</dbReference>
<keyword evidence="8" id="KW-0812">Transmembrane</keyword>
<evidence type="ECO:0000313" key="11">
    <source>
        <dbReference type="Proteomes" id="UP000004535"/>
    </source>
</evidence>
<keyword evidence="10" id="KW-0575">Peroxidase</keyword>
<evidence type="ECO:0000256" key="7">
    <source>
        <dbReference type="PROSITE-ProRule" id="PRU00433"/>
    </source>
</evidence>
<evidence type="ECO:0000256" key="1">
    <source>
        <dbReference type="ARBA" id="ARBA00004196"/>
    </source>
</evidence>
<dbReference type="InterPro" id="IPR036909">
    <property type="entry name" value="Cyt_c-like_dom_sf"/>
</dbReference>
<evidence type="ECO:0000256" key="4">
    <source>
        <dbReference type="ARBA" id="ARBA00022729"/>
    </source>
</evidence>
<gene>
    <name evidence="10" type="ORF">BURMUCGD2_4878</name>
</gene>
<comment type="subcellular location">
    <subcellularLocation>
        <location evidence="1">Cell envelope</location>
    </subcellularLocation>
</comment>
<dbReference type="PANTHER" id="PTHR30600">
    <property type="entry name" value="CYTOCHROME C PEROXIDASE-RELATED"/>
    <property type="match status" value="1"/>
</dbReference>
<dbReference type="InterPro" id="IPR004852">
    <property type="entry name" value="Di-haem_cyt_c_peroxidsae"/>
</dbReference>
<evidence type="ECO:0000256" key="5">
    <source>
        <dbReference type="ARBA" id="ARBA00023002"/>
    </source>
</evidence>
<dbReference type="GO" id="GO:0020037">
    <property type="term" value="F:heme binding"/>
    <property type="evidence" value="ECO:0007669"/>
    <property type="project" value="InterPro"/>
</dbReference>
<accession>B9BIH2</accession>
<name>B9BIH2_9BURK</name>
<evidence type="ECO:0000259" key="9">
    <source>
        <dbReference type="PROSITE" id="PS51007"/>
    </source>
</evidence>
<dbReference type="GO" id="GO:0009055">
    <property type="term" value="F:electron transfer activity"/>
    <property type="evidence" value="ECO:0007669"/>
    <property type="project" value="InterPro"/>
</dbReference>
<dbReference type="EMBL" id="ACFC01000001">
    <property type="protein sequence ID" value="EEE09505.1"/>
    <property type="molecule type" value="Genomic_DNA"/>
</dbReference>
<dbReference type="AlphaFoldDB" id="B9BIH2"/>
<feature type="domain" description="Cytochrome c" evidence="9">
    <location>
        <begin position="102"/>
        <end position="199"/>
    </location>
</feature>
<proteinExistence type="predicted"/>
<keyword evidence="2 7" id="KW-0349">Heme</keyword>
<dbReference type="PROSITE" id="PS51007">
    <property type="entry name" value="CYTC"/>
    <property type="match status" value="2"/>
</dbReference>
<dbReference type="Proteomes" id="UP000004535">
    <property type="component" value="Unassembled WGS sequence"/>
</dbReference>
<dbReference type="PANTHER" id="PTHR30600:SF10">
    <property type="entry name" value="BLL6722 PROTEIN"/>
    <property type="match status" value="1"/>
</dbReference>
<reference evidence="10 11" key="1">
    <citation type="journal article" date="2012" name="J. Bacteriol.">
        <title>Draft Genome Sequence Determination for Cystic Fibrosis and Chronic Granulomatous Disease Burkholderia multivorans Isolates.</title>
        <authorList>
            <person name="Varga J.J."/>
            <person name="Losada L."/>
            <person name="Zelazny A.M."/>
            <person name="Brinkac L."/>
            <person name="Harkins D."/>
            <person name="Radune D."/>
            <person name="Hostetler J."/>
            <person name="Sampaio E.P."/>
            <person name="Ronning C.M."/>
            <person name="Nierman W.C."/>
            <person name="Greenberg D.E."/>
            <person name="Holland S.M."/>
            <person name="Goldberg J.B."/>
        </authorList>
    </citation>
    <scope>NUCLEOTIDE SEQUENCE [LARGE SCALE GENOMIC DNA]</scope>
    <source>
        <strain evidence="10 11">CGD2</strain>
    </source>
</reference>
<dbReference type="GO" id="GO:0046872">
    <property type="term" value="F:metal ion binding"/>
    <property type="evidence" value="ECO:0007669"/>
    <property type="project" value="UniProtKB-KW"/>
</dbReference>